<reference evidence="1 2" key="1">
    <citation type="journal article" date="2013" name="PLoS Genet.">
        <title>Distinctive expansion of potential virulence genes in the genome of the oomycete fish pathogen Saprolegnia parasitica.</title>
        <authorList>
            <person name="Jiang R.H."/>
            <person name="de Bruijn I."/>
            <person name="Haas B.J."/>
            <person name="Belmonte R."/>
            <person name="Lobach L."/>
            <person name="Christie J."/>
            <person name="van den Ackerveken G."/>
            <person name="Bottin A."/>
            <person name="Bulone V."/>
            <person name="Diaz-Moreno S.M."/>
            <person name="Dumas B."/>
            <person name="Fan L."/>
            <person name="Gaulin E."/>
            <person name="Govers F."/>
            <person name="Grenville-Briggs L.J."/>
            <person name="Horner N.R."/>
            <person name="Levin J.Z."/>
            <person name="Mammella M."/>
            <person name="Meijer H.J."/>
            <person name="Morris P."/>
            <person name="Nusbaum C."/>
            <person name="Oome S."/>
            <person name="Phillips A.J."/>
            <person name="van Rooyen D."/>
            <person name="Rzeszutek E."/>
            <person name="Saraiva M."/>
            <person name="Secombes C.J."/>
            <person name="Seidl M.F."/>
            <person name="Snel B."/>
            <person name="Stassen J.H."/>
            <person name="Sykes S."/>
            <person name="Tripathy S."/>
            <person name="van den Berg H."/>
            <person name="Vega-Arreguin J.C."/>
            <person name="Wawra S."/>
            <person name="Young S.K."/>
            <person name="Zeng Q."/>
            <person name="Dieguez-Uribeondo J."/>
            <person name="Russ C."/>
            <person name="Tyler B.M."/>
            <person name="van West P."/>
        </authorList>
    </citation>
    <scope>NUCLEOTIDE SEQUENCE [LARGE SCALE GENOMIC DNA]</scope>
    <source>
        <strain evidence="1 2">CBS 223.65</strain>
    </source>
</reference>
<protein>
    <submittedName>
        <fullName evidence="1">Uncharacterized protein</fullName>
    </submittedName>
</protein>
<organism evidence="1 2">
    <name type="scientific">Saprolegnia parasitica (strain CBS 223.65)</name>
    <dbReference type="NCBI Taxonomy" id="695850"/>
    <lineage>
        <taxon>Eukaryota</taxon>
        <taxon>Sar</taxon>
        <taxon>Stramenopiles</taxon>
        <taxon>Oomycota</taxon>
        <taxon>Saprolegniomycetes</taxon>
        <taxon>Saprolegniales</taxon>
        <taxon>Saprolegniaceae</taxon>
        <taxon>Saprolegnia</taxon>
    </lineage>
</organism>
<keyword evidence="2" id="KW-1185">Reference proteome</keyword>
<accession>A0A067BYX8</accession>
<dbReference type="KEGG" id="spar:SPRG_15091"/>
<name>A0A067BYX8_SAPPC</name>
<dbReference type="RefSeq" id="XP_012209520.1">
    <property type="nucleotide sequence ID" value="XM_012354130.1"/>
</dbReference>
<sequence length="427" mass="49011">MDSTSDEDRDEVSALVHPTIAAKRSHRRVKSIGVGGRLELAKISTDQKVEILETELQRQSKALEEAQEETQLAARIGQSLLLQNQKLDYEWESKLASMTKQHSDDTARLQVLERDLATLQHDYNALRSARLHADAELDHLRIENADLKCNAKTTVDDLCRLQQRYRKLQQQYRELHATHEALQCDHVSATSTAQRAMHDLKVAREAAQLAAKVHDARSQQLSHLTSEANTVRVLRDKIASLEHRHALQSDTVVSLNEENAGLRERVALATDQVLTLTNERHIMAERLAHERNVAEGLMQKYEEYLQRSPVSPRSPRDGFFSSGSPWKQRSLFHELSVHLRHECKPPVVPWTEWLLAHSKLGLARLWTVPSPASLWRAPPYPVWKATAVLVVDWRLYWIALTSWAWLPWYGLQRSLEAYVDRHKARRA</sequence>
<dbReference type="GeneID" id="24136856"/>
<gene>
    <name evidence="1" type="ORF">SPRG_15091</name>
</gene>
<evidence type="ECO:0000313" key="2">
    <source>
        <dbReference type="Proteomes" id="UP000030745"/>
    </source>
</evidence>
<dbReference type="Proteomes" id="UP000030745">
    <property type="component" value="Unassembled WGS sequence"/>
</dbReference>
<dbReference type="OMA" id="NERHIMA"/>
<dbReference type="EMBL" id="KK583335">
    <property type="protein sequence ID" value="KDO19757.1"/>
    <property type="molecule type" value="Genomic_DNA"/>
</dbReference>
<dbReference type="OrthoDB" id="10293401at2759"/>
<proteinExistence type="predicted"/>
<dbReference type="AlphaFoldDB" id="A0A067BYX8"/>
<dbReference type="VEuPathDB" id="FungiDB:SPRG_15091"/>
<evidence type="ECO:0000313" key="1">
    <source>
        <dbReference type="EMBL" id="KDO19757.1"/>
    </source>
</evidence>